<dbReference type="Proteomes" id="UP000233742">
    <property type="component" value="Chromosome"/>
</dbReference>
<evidence type="ECO:0000313" key="9">
    <source>
        <dbReference type="Proteomes" id="UP000233742"/>
    </source>
</evidence>
<dbReference type="PANTHER" id="PTHR34216">
    <property type="match status" value="1"/>
</dbReference>
<dbReference type="SUPFAM" id="SSF88713">
    <property type="entry name" value="Glycoside hydrolase/deacetylase"/>
    <property type="match status" value="1"/>
</dbReference>
<organism evidence="8 9">
    <name type="scientific">Paracoccus tegillarcae</name>
    <dbReference type="NCBI Taxonomy" id="1529068"/>
    <lineage>
        <taxon>Bacteria</taxon>
        <taxon>Pseudomonadati</taxon>
        <taxon>Pseudomonadota</taxon>
        <taxon>Alphaproteobacteria</taxon>
        <taxon>Rhodobacterales</taxon>
        <taxon>Paracoccaceae</taxon>
        <taxon>Paracoccus</taxon>
    </lineage>
</organism>
<name>A0A2K9EZQ4_9RHOB</name>
<dbReference type="GO" id="GO:0005975">
    <property type="term" value="P:carbohydrate metabolic process"/>
    <property type="evidence" value="ECO:0007669"/>
    <property type="project" value="InterPro"/>
</dbReference>
<dbReference type="PROSITE" id="PS51677">
    <property type="entry name" value="NODB"/>
    <property type="match status" value="1"/>
</dbReference>
<evidence type="ECO:0000313" key="8">
    <source>
        <dbReference type="EMBL" id="AUH34794.1"/>
    </source>
</evidence>
<dbReference type="GO" id="GO:0005576">
    <property type="term" value="C:extracellular region"/>
    <property type="evidence" value="ECO:0007669"/>
    <property type="project" value="UniProtKB-SubCell"/>
</dbReference>
<dbReference type="EMBL" id="CP025408">
    <property type="protein sequence ID" value="AUH34794.1"/>
    <property type="molecule type" value="Genomic_DNA"/>
</dbReference>
<accession>A0A2K9EZQ4</accession>
<comment type="subcellular location">
    <subcellularLocation>
        <location evidence="2">Secreted</location>
    </subcellularLocation>
</comment>
<comment type="similarity">
    <text evidence="3">Belongs to the polysaccharide deacetylase family.</text>
</comment>
<evidence type="ECO:0000256" key="5">
    <source>
        <dbReference type="ARBA" id="ARBA00022729"/>
    </source>
</evidence>
<evidence type="ECO:0000256" key="4">
    <source>
        <dbReference type="ARBA" id="ARBA00020071"/>
    </source>
</evidence>
<dbReference type="RefSeq" id="WP_101461454.1">
    <property type="nucleotide sequence ID" value="NZ_CP025408.1"/>
</dbReference>
<evidence type="ECO:0000256" key="6">
    <source>
        <dbReference type="ARBA" id="ARBA00032976"/>
    </source>
</evidence>
<dbReference type="Gene3D" id="3.20.20.370">
    <property type="entry name" value="Glycoside hydrolase/deacetylase"/>
    <property type="match status" value="1"/>
</dbReference>
<dbReference type="InterPro" id="IPR051398">
    <property type="entry name" value="Polysacch_Deacetylase"/>
</dbReference>
<reference evidence="8 9" key="1">
    <citation type="submission" date="2017-12" db="EMBL/GenBank/DDBJ databases">
        <authorList>
            <person name="Hurst M.R.H."/>
        </authorList>
    </citation>
    <scope>NUCLEOTIDE SEQUENCE [LARGE SCALE GENOMIC DNA]</scope>
    <source>
        <strain evidence="8 9">BM15</strain>
    </source>
</reference>
<evidence type="ECO:0000256" key="2">
    <source>
        <dbReference type="ARBA" id="ARBA00004613"/>
    </source>
</evidence>
<dbReference type="AlphaFoldDB" id="A0A2K9EZQ4"/>
<dbReference type="Pfam" id="PF01522">
    <property type="entry name" value="Polysacc_deac_1"/>
    <property type="match status" value="1"/>
</dbReference>
<evidence type="ECO:0000256" key="3">
    <source>
        <dbReference type="ARBA" id="ARBA00010973"/>
    </source>
</evidence>
<keyword evidence="9" id="KW-1185">Reference proteome</keyword>
<comment type="function">
    <text evidence="1">Is involved in generating a small heat-stable compound (Nod), an acylated oligomer of N-acetylglucosamine, that stimulates mitosis in various plant protoplasts.</text>
</comment>
<feature type="domain" description="NodB homology" evidence="7">
    <location>
        <begin position="89"/>
        <end position="329"/>
    </location>
</feature>
<sequence>MGRAKEIIKSAVFGATALPPVYQTLRRRALRSDPISILCFHTLGADDDQMDAYTVFPEARFRELIDLLRPDYDFVTLDDALDGPGTGRPQLVLTFDDGDVGLYTRLLPILRAEALPVLAYIATGQIAAQSPYWFDRIVNALQGPGERQIDLTSQGLGRWTIGPQHGPVRCARIAKILELMKSVPPDARPKVVEDILAQAAPITPPAYPLAPMSLDQLREFADCEHVTVGAHSHCHNVLDQIPLEQAADSIARSRALLQEWTGQDVRHFCYPNGNHTAALHQEIMRQGFASATVLDNHLTPRDQNRAELSRINVGRFANFQRLRLRLAGI</sequence>
<keyword evidence="5" id="KW-0732">Signal</keyword>
<evidence type="ECO:0000256" key="1">
    <source>
        <dbReference type="ARBA" id="ARBA00003236"/>
    </source>
</evidence>
<dbReference type="OrthoDB" id="9782872at2"/>
<dbReference type="InterPro" id="IPR011330">
    <property type="entry name" value="Glyco_hydro/deAcase_b/a-brl"/>
</dbReference>
<dbReference type="PANTHER" id="PTHR34216:SF3">
    <property type="entry name" value="POLY-BETA-1,6-N-ACETYL-D-GLUCOSAMINE N-DEACETYLASE"/>
    <property type="match status" value="1"/>
</dbReference>
<proteinExistence type="inferred from homology"/>
<evidence type="ECO:0000259" key="7">
    <source>
        <dbReference type="PROSITE" id="PS51677"/>
    </source>
</evidence>
<protein>
    <recommendedName>
        <fullName evidence="4">Chitooligosaccharide deacetylase</fullName>
    </recommendedName>
    <alternativeName>
        <fullName evidence="6">Nodulation protein B</fullName>
    </alternativeName>
</protein>
<dbReference type="InterPro" id="IPR002509">
    <property type="entry name" value="NODB_dom"/>
</dbReference>
<dbReference type="GO" id="GO:0016810">
    <property type="term" value="F:hydrolase activity, acting on carbon-nitrogen (but not peptide) bonds"/>
    <property type="evidence" value="ECO:0007669"/>
    <property type="project" value="InterPro"/>
</dbReference>
<dbReference type="KEGG" id="paro:CUV01_16655"/>
<gene>
    <name evidence="8" type="ORF">CUV01_16655</name>
</gene>
<dbReference type="CDD" id="cd10918">
    <property type="entry name" value="CE4_NodB_like_5s_6s"/>
    <property type="match status" value="1"/>
</dbReference>